<reference evidence="3 4" key="1">
    <citation type="submission" date="2017-08" db="EMBL/GenBank/DDBJ databases">
        <authorList>
            <person name="de Groot N.N."/>
        </authorList>
    </citation>
    <scope>NUCLEOTIDE SEQUENCE [LARGE SCALE GENOMIC DNA]</scope>
    <source>
        <strain evidence="3 4">NBT06-6</strain>
    </source>
</reference>
<feature type="compositionally biased region" description="Low complexity" evidence="1">
    <location>
        <begin position="47"/>
        <end position="75"/>
    </location>
</feature>
<protein>
    <recommendedName>
        <fullName evidence="5">Secreted protein</fullName>
    </recommendedName>
</protein>
<dbReference type="EMBL" id="NQMQ01000011">
    <property type="protein sequence ID" value="PAJ69951.1"/>
    <property type="molecule type" value="Genomic_DNA"/>
</dbReference>
<dbReference type="RefSeq" id="WP_095276851.1">
    <property type="nucleotide sequence ID" value="NZ_CP047655.1"/>
</dbReference>
<evidence type="ECO:0000313" key="3">
    <source>
        <dbReference type="EMBL" id="PAJ69951.1"/>
    </source>
</evidence>
<organism evidence="3 4">
    <name type="scientific">Corynebacterium hadale</name>
    <dbReference type="NCBI Taxonomy" id="2026255"/>
    <lineage>
        <taxon>Bacteria</taxon>
        <taxon>Bacillati</taxon>
        <taxon>Actinomycetota</taxon>
        <taxon>Actinomycetes</taxon>
        <taxon>Mycobacteriales</taxon>
        <taxon>Corynebacteriaceae</taxon>
        <taxon>Corynebacterium</taxon>
    </lineage>
</organism>
<evidence type="ECO:0000256" key="2">
    <source>
        <dbReference type="SAM" id="SignalP"/>
    </source>
</evidence>
<dbReference type="Proteomes" id="UP000215771">
    <property type="component" value="Unassembled WGS sequence"/>
</dbReference>
<comment type="caution">
    <text evidence="3">The sequence shown here is derived from an EMBL/GenBank/DDBJ whole genome shotgun (WGS) entry which is preliminary data.</text>
</comment>
<accession>A0A269PD22</accession>
<sequence>MISVSRKAAAGMLAVAAVSLSACHPPHQVDSAEKVDTAKSQDPDSLASYGATPSGTAAASGTATASGTTSAQPTAITASDGTPTIANCGAVELERPTELVLDCTDQGNLLRDIVWDSWEADAATGTGTRVAPGQEPENIAVSLSEPEIVNGVLAYTTITVDGAQVYPERDM</sequence>
<dbReference type="AlphaFoldDB" id="A0A269PD22"/>
<feature type="region of interest" description="Disordered" evidence="1">
    <location>
        <begin position="28"/>
        <end position="80"/>
    </location>
</feature>
<name>A0A269PD22_9CORY</name>
<gene>
    <name evidence="3" type="ORF">CIG21_05805</name>
</gene>
<evidence type="ECO:0000256" key="1">
    <source>
        <dbReference type="SAM" id="MobiDB-lite"/>
    </source>
</evidence>
<evidence type="ECO:0000313" key="4">
    <source>
        <dbReference type="Proteomes" id="UP000215771"/>
    </source>
</evidence>
<dbReference type="PROSITE" id="PS51257">
    <property type="entry name" value="PROKAR_LIPOPROTEIN"/>
    <property type="match status" value="1"/>
</dbReference>
<feature type="chain" id="PRO_5038860834" description="Secreted protein" evidence="2">
    <location>
        <begin position="23"/>
        <end position="171"/>
    </location>
</feature>
<feature type="compositionally biased region" description="Basic and acidic residues" evidence="1">
    <location>
        <begin position="30"/>
        <end position="42"/>
    </location>
</feature>
<evidence type="ECO:0008006" key="5">
    <source>
        <dbReference type="Google" id="ProtNLM"/>
    </source>
</evidence>
<proteinExistence type="predicted"/>
<feature type="signal peptide" evidence="2">
    <location>
        <begin position="1"/>
        <end position="22"/>
    </location>
</feature>
<keyword evidence="2" id="KW-0732">Signal</keyword>